<dbReference type="EMBL" id="CP042161">
    <property type="protein sequence ID" value="QDS37994.1"/>
    <property type="molecule type" value="Genomic_DNA"/>
</dbReference>
<evidence type="ECO:0000313" key="2">
    <source>
        <dbReference type="Proteomes" id="UP000317713"/>
    </source>
</evidence>
<dbReference type="RefSeq" id="WP_144619464.1">
    <property type="nucleotide sequence ID" value="NZ_CP042161.1"/>
</dbReference>
<sequence length="200" mass="23686">MKTRAQISLTDFVDFVIKNGMPRLTKVREIKDRDDYHPYKDFWRQVREGISEMHNRDYSTDYLDEIAQRQTDPRKIKRFPEAIASYKKFLGRKKVTWFDPPKEKWVMGDLTININPELGLVINDRPYLIKLFFKDEKLDKRKSEVVFHIMEEQLRYKVSPDTNMSILDVKSSKLLTPTTPPDNVSILLRAEANTFMQILG</sequence>
<reference evidence="1 2" key="1">
    <citation type="submission" date="2019-07" db="EMBL/GenBank/DDBJ databases">
        <title>Characterization of Brevibacillus brevis HK544, as a potential biocontrol agent.</title>
        <authorList>
            <person name="Kim H."/>
        </authorList>
    </citation>
    <scope>NUCLEOTIDE SEQUENCE [LARGE SCALE GENOMIC DNA]</scope>
    <source>
        <strain evidence="1 2">HK544</strain>
    </source>
</reference>
<accession>A0A517IGK4</accession>
<gene>
    <name evidence="1" type="ORF">FPS98_30640</name>
</gene>
<dbReference type="AlphaFoldDB" id="A0A517IGK4"/>
<organism evidence="1 2">
    <name type="scientific">Brevibacillus brevis</name>
    <name type="common">Bacillus brevis</name>
    <dbReference type="NCBI Taxonomy" id="1393"/>
    <lineage>
        <taxon>Bacteria</taxon>
        <taxon>Bacillati</taxon>
        <taxon>Bacillota</taxon>
        <taxon>Bacilli</taxon>
        <taxon>Bacillales</taxon>
        <taxon>Paenibacillaceae</taxon>
        <taxon>Brevibacillus</taxon>
    </lineage>
</organism>
<evidence type="ECO:0000313" key="1">
    <source>
        <dbReference type="EMBL" id="QDS37994.1"/>
    </source>
</evidence>
<proteinExistence type="predicted"/>
<name>A0A517IGK4_BREBE</name>
<dbReference type="Proteomes" id="UP000317713">
    <property type="component" value="Chromosome"/>
</dbReference>
<protein>
    <submittedName>
        <fullName evidence="1">Uncharacterized protein</fullName>
    </submittedName>
</protein>